<protein>
    <submittedName>
        <fullName evidence="3">MarR family winged helix-turn-helix transcriptional regulator</fullName>
    </submittedName>
</protein>
<feature type="domain" description="HTH marR-type" evidence="2">
    <location>
        <begin position="41"/>
        <end position="186"/>
    </location>
</feature>
<evidence type="ECO:0000256" key="1">
    <source>
        <dbReference type="SAM" id="MobiDB-lite"/>
    </source>
</evidence>
<dbReference type="InterPro" id="IPR000835">
    <property type="entry name" value="HTH_MarR-typ"/>
</dbReference>
<accession>A0ABV5YS13</accession>
<dbReference type="SMART" id="SM00347">
    <property type="entry name" value="HTH_MARR"/>
    <property type="match status" value="1"/>
</dbReference>
<dbReference type="Pfam" id="PF01047">
    <property type="entry name" value="MarR"/>
    <property type="match status" value="1"/>
</dbReference>
<dbReference type="EMBL" id="JBHLZP010000317">
    <property type="protein sequence ID" value="MFB9836839.1"/>
    <property type="molecule type" value="Genomic_DNA"/>
</dbReference>
<name>A0ABV5YS13_9ACTN</name>
<dbReference type="PROSITE" id="PS50995">
    <property type="entry name" value="HTH_MARR_2"/>
    <property type="match status" value="1"/>
</dbReference>
<dbReference type="PRINTS" id="PR00598">
    <property type="entry name" value="HTHMARR"/>
</dbReference>
<sequence length="186" mass="21018">MTEYAVERAREMFRARQAAQNRQADSRRLAAPKAQAEPDDDGDLIGTLHRIHSRLRRLDGWLRAEHRLNLTEMHVLSVIPTVPPARRTRDDAAARLAKDVELSPSGLTRLVDRLVTRGLVTRVEDTWDRRVTHLVLTERGRAVRDVVLPRAVEHIRGGCGDEGLPIERLRWVTAAPAGRGEAPRRS</sequence>
<proteinExistence type="predicted"/>
<dbReference type="InterPro" id="IPR039422">
    <property type="entry name" value="MarR/SlyA-like"/>
</dbReference>
<organism evidence="3 4">
    <name type="scientific">Actinoallomurus acaciae</name>
    <dbReference type="NCBI Taxonomy" id="502577"/>
    <lineage>
        <taxon>Bacteria</taxon>
        <taxon>Bacillati</taxon>
        <taxon>Actinomycetota</taxon>
        <taxon>Actinomycetes</taxon>
        <taxon>Streptosporangiales</taxon>
        <taxon>Thermomonosporaceae</taxon>
        <taxon>Actinoallomurus</taxon>
    </lineage>
</organism>
<dbReference type="PANTHER" id="PTHR33164">
    <property type="entry name" value="TRANSCRIPTIONAL REGULATOR, MARR FAMILY"/>
    <property type="match status" value="1"/>
</dbReference>
<dbReference type="Proteomes" id="UP001589627">
    <property type="component" value="Unassembled WGS sequence"/>
</dbReference>
<gene>
    <name evidence="3" type="ORF">ACFFNX_32160</name>
</gene>
<dbReference type="Gene3D" id="1.10.10.10">
    <property type="entry name" value="Winged helix-like DNA-binding domain superfamily/Winged helix DNA-binding domain"/>
    <property type="match status" value="1"/>
</dbReference>
<reference evidence="3 4" key="1">
    <citation type="submission" date="2024-09" db="EMBL/GenBank/DDBJ databases">
        <authorList>
            <person name="Sun Q."/>
            <person name="Mori K."/>
        </authorList>
    </citation>
    <scope>NUCLEOTIDE SEQUENCE [LARGE SCALE GENOMIC DNA]</scope>
    <source>
        <strain evidence="3 4">TBRC 0563</strain>
    </source>
</reference>
<comment type="caution">
    <text evidence="3">The sequence shown here is derived from an EMBL/GenBank/DDBJ whole genome shotgun (WGS) entry which is preliminary data.</text>
</comment>
<dbReference type="RefSeq" id="WP_378209637.1">
    <property type="nucleotide sequence ID" value="NZ_JBHLZP010000317.1"/>
</dbReference>
<keyword evidence="4" id="KW-1185">Reference proteome</keyword>
<dbReference type="PANTHER" id="PTHR33164:SF43">
    <property type="entry name" value="HTH-TYPE TRANSCRIPTIONAL REPRESSOR YETL"/>
    <property type="match status" value="1"/>
</dbReference>
<dbReference type="InterPro" id="IPR036390">
    <property type="entry name" value="WH_DNA-bd_sf"/>
</dbReference>
<evidence type="ECO:0000313" key="3">
    <source>
        <dbReference type="EMBL" id="MFB9836839.1"/>
    </source>
</evidence>
<evidence type="ECO:0000313" key="4">
    <source>
        <dbReference type="Proteomes" id="UP001589627"/>
    </source>
</evidence>
<feature type="region of interest" description="Disordered" evidence="1">
    <location>
        <begin position="15"/>
        <end position="42"/>
    </location>
</feature>
<evidence type="ECO:0000259" key="2">
    <source>
        <dbReference type="PROSITE" id="PS50995"/>
    </source>
</evidence>
<dbReference type="SUPFAM" id="SSF46785">
    <property type="entry name" value="Winged helix' DNA-binding domain"/>
    <property type="match status" value="1"/>
</dbReference>
<dbReference type="InterPro" id="IPR036388">
    <property type="entry name" value="WH-like_DNA-bd_sf"/>
</dbReference>